<evidence type="ECO:0000259" key="1">
    <source>
        <dbReference type="PROSITE" id="PS50011"/>
    </source>
</evidence>
<keyword evidence="3" id="KW-1185">Reference proteome</keyword>
<feature type="domain" description="Protein kinase" evidence="1">
    <location>
        <begin position="61"/>
        <end position="329"/>
    </location>
</feature>
<dbReference type="InterPro" id="IPR008266">
    <property type="entry name" value="Tyr_kinase_AS"/>
</dbReference>
<dbReference type="PROSITE" id="PS50011">
    <property type="entry name" value="PROTEIN_KINASE_DOM"/>
    <property type="match status" value="1"/>
</dbReference>
<dbReference type="InterPro" id="IPR000719">
    <property type="entry name" value="Prot_kinase_dom"/>
</dbReference>
<evidence type="ECO:0000313" key="3">
    <source>
        <dbReference type="Proteomes" id="UP001500305"/>
    </source>
</evidence>
<name>A0ABN3EQC6_9ACTN</name>
<dbReference type="SUPFAM" id="SSF56112">
    <property type="entry name" value="Protein kinase-like (PK-like)"/>
    <property type="match status" value="1"/>
</dbReference>
<reference evidence="2 3" key="1">
    <citation type="journal article" date="2019" name="Int. J. Syst. Evol. Microbiol.">
        <title>The Global Catalogue of Microorganisms (GCM) 10K type strain sequencing project: providing services to taxonomists for standard genome sequencing and annotation.</title>
        <authorList>
            <consortium name="The Broad Institute Genomics Platform"/>
            <consortium name="The Broad Institute Genome Sequencing Center for Infectious Disease"/>
            <person name="Wu L."/>
            <person name="Ma J."/>
        </authorList>
    </citation>
    <scope>NUCLEOTIDE SEQUENCE [LARGE SCALE GENOMIC DNA]</scope>
    <source>
        <strain evidence="2 3">JCM 7356</strain>
    </source>
</reference>
<dbReference type="InterPro" id="IPR002575">
    <property type="entry name" value="Aminoglycoside_PTrfase"/>
</dbReference>
<comment type="caution">
    <text evidence="2">The sequence shown here is derived from an EMBL/GenBank/DDBJ whole genome shotgun (WGS) entry which is preliminary data.</text>
</comment>
<protein>
    <recommendedName>
        <fullName evidence="1">Protein kinase domain-containing protein</fullName>
    </recommendedName>
</protein>
<proteinExistence type="predicted"/>
<accession>A0ABN3EQC6</accession>
<gene>
    <name evidence="2" type="ORF">GCM10010430_59730</name>
</gene>
<dbReference type="Proteomes" id="UP001500305">
    <property type="component" value="Unassembled WGS sequence"/>
</dbReference>
<sequence length="329" mass="35797">MGIGSAARAFRILPEAALTAAPLGLFRELHEVNMQSHDRNWVEYFAGVGHQVVTPLAAGMEGAVYRLGGGLIGKVWGRRGIAELTSLQEFYDDITAARLPFATPQILDVLKVERTSVTIERELPGRPLKQAVSRRPGNQLLAEDAVVEVLHALATVPASATMHRLAVLDEQQPLWNGADLLRAAVAPVGFEYVHGRLLELVDRQTSRPLSVVHGDLCAENILVDDDLRPVALLDFGFLSTVGDPAFDASVAAGILDMYGPAAREVDDRLTARIAREFGYPVELLLLYRVAYSIATANAYALDGDDGHFAWCAQVLQRDDILEVLDMPAI</sequence>
<dbReference type="EMBL" id="BAAATR010000034">
    <property type="protein sequence ID" value="GAA2266734.1"/>
    <property type="molecule type" value="Genomic_DNA"/>
</dbReference>
<dbReference type="Gene3D" id="3.90.1200.10">
    <property type="match status" value="1"/>
</dbReference>
<dbReference type="InterPro" id="IPR011009">
    <property type="entry name" value="Kinase-like_dom_sf"/>
</dbReference>
<dbReference type="Pfam" id="PF01636">
    <property type="entry name" value="APH"/>
    <property type="match status" value="1"/>
</dbReference>
<organism evidence="2 3">
    <name type="scientific">Kitasatospora cystarginea</name>
    <dbReference type="NCBI Taxonomy" id="58350"/>
    <lineage>
        <taxon>Bacteria</taxon>
        <taxon>Bacillati</taxon>
        <taxon>Actinomycetota</taxon>
        <taxon>Actinomycetes</taxon>
        <taxon>Kitasatosporales</taxon>
        <taxon>Streptomycetaceae</taxon>
        <taxon>Kitasatospora</taxon>
    </lineage>
</organism>
<dbReference type="PROSITE" id="PS00109">
    <property type="entry name" value="PROTEIN_KINASE_TYR"/>
    <property type="match status" value="1"/>
</dbReference>
<evidence type="ECO:0000313" key="2">
    <source>
        <dbReference type="EMBL" id="GAA2266734.1"/>
    </source>
</evidence>